<feature type="domain" description="FAD dependent oxidoreductase" evidence="1">
    <location>
        <begin position="4"/>
        <end position="34"/>
    </location>
</feature>
<keyword evidence="3" id="KW-1185">Reference proteome</keyword>
<dbReference type="SUPFAM" id="SSF51905">
    <property type="entry name" value="FAD/NAD(P)-binding domain"/>
    <property type="match status" value="1"/>
</dbReference>
<proteinExistence type="predicted"/>
<sequence>MGAIVVCGAGMVGLSAALMLARDGHEVTVLEADATGAPPPREAWSSWERRGVAQFRQPHSLFARVRAVCDAELPDLPGRMLDAGCVTVDPLTAMPPTMTDRTPRAGDVALRAVTGRRPVVEAVLAAAAEAGGVRVRRGERVTGLLTGRRSRFGLPDGAPASCPHVVGVRTARGEEIRADLLVDATGRRAPGARWLFALGAPLTETRAVDRGFVYYTRFYTGPELPPRIGPPLAPLGSVSLLTIPGDDHTWSVTVFGLAEDRALQAVREHTVFERVVAACPWQAPWLAGEPITGILPMGGGLDRRTRLVRAGRPVVTGLVAIGDAWCATNPSAGRGISIGFVHAQQLRHVVRAHLGDPGALAEAFDQRTEGVVAPLVEVQTRADRVRVAEMRAEIAGAPVPPSDDAVMRLAAAAASDADALRGVLEIVHCLALPEEVLARPEVRAAVDTVGPVLPRRVPGPDRAELLGLLAEHPGLAQVPAPRSPQRVEVAS</sequence>
<name>A0ABV9ZES7_9PSEU</name>
<dbReference type="Proteomes" id="UP001596175">
    <property type="component" value="Unassembled WGS sequence"/>
</dbReference>
<protein>
    <submittedName>
        <fullName evidence="2">FAD-dependent oxidoreductase</fullName>
    </submittedName>
</protein>
<dbReference type="Pfam" id="PF01266">
    <property type="entry name" value="DAO"/>
    <property type="match status" value="1"/>
</dbReference>
<accession>A0ABV9ZES7</accession>
<dbReference type="PANTHER" id="PTHR13847">
    <property type="entry name" value="SARCOSINE DEHYDROGENASE-RELATED"/>
    <property type="match status" value="1"/>
</dbReference>
<dbReference type="EMBL" id="JBHSKG010000008">
    <property type="protein sequence ID" value="MFC5139894.1"/>
    <property type="molecule type" value="Genomic_DNA"/>
</dbReference>
<dbReference type="RefSeq" id="WP_378022074.1">
    <property type="nucleotide sequence ID" value="NZ_JBHSKG010000008.1"/>
</dbReference>
<organism evidence="2 3">
    <name type="scientific">Actinomycetospora rhizophila</name>
    <dbReference type="NCBI Taxonomy" id="1416876"/>
    <lineage>
        <taxon>Bacteria</taxon>
        <taxon>Bacillati</taxon>
        <taxon>Actinomycetota</taxon>
        <taxon>Actinomycetes</taxon>
        <taxon>Pseudonocardiales</taxon>
        <taxon>Pseudonocardiaceae</taxon>
        <taxon>Actinomycetospora</taxon>
    </lineage>
</organism>
<evidence type="ECO:0000313" key="3">
    <source>
        <dbReference type="Proteomes" id="UP001596175"/>
    </source>
</evidence>
<reference evidence="3" key="1">
    <citation type="journal article" date="2019" name="Int. J. Syst. Evol. Microbiol.">
        <title>The Global Catalogue of Microorganisms (GCM) 10K type strain sequencing project: providing services to taxonomists for standard genome sequencing and annotation.</title>
        <authorList>
            <consortium name="The Broad Institute Genomics Platform"/>
            <consortium name="The Broad Institute Genome Sequencing Center for Infectious Disease"/>
            <person name="Wu L."/>
            <person name="Ma J."/>
        </authorList>
    </citation>
    <scope>NUCLEOTIDE SEQUENCE [LARGE SCALE GENOMIC DNA]</scope>
    <source>
        <strain evidence="3">XZYJ18</strain>
    </source>
</reference>
<evidence type="ECO:0000313" key="2">
    <source>
        <dbReference type="EMBL" id="MFC5139894.1"/>
    </source>
</evidence>
<dbReference type="PRINTS" id="PR00420">
    <property type="entry name" value="RNGMNOXGNASE"/>
</dbReference>
<comment type="caution">
    <text evidence="2">The sequence shown here is derived from an EMBL/GenBank/DDBJ whole genome shotgun (WGS) entry which is preliminary data.</text>
</comment>
<dbReference type="Gene3D" id="3.50.50.60">
    <property type="entry name" value="FAD/NAD(P)-binding domain"/>
    <property type="match status" value="2"/>
</dbReference>
<evidence type="ECO:0000259" key="1">
    <source>
        <dbReference type="Pfam" id="PF01266"/>
    </source>
</evidence>
<dbReference type="InterPro" id="IPR006076">
    <property type="entry name" value="FAD-dep_OxRdtase"/>
</dbReference>
<dbReference type="InterPro" id="IPR036188">
    <property type="entry name" value="FAD/NAD-bd_sf"/>
</dbReference>
<gene>
    <name evidence="2" type="ORF">ACFPK1_16765</name>
</gene>